<evidence type="ECO:0000313" key="2">
    <source>
        <dbReference type="EMBL" id="KAF7952035.1"/>
    </source>
</evidence>
<protein>
    <submittedName>
        <fullName evidence="2">Uncharacterized protein</fullName>
    </submittedName>
</protein>
<feature type="transmembrane region" description="Helical" evidence="1">
    <location>
        <begin position="86"/>
        <end position="105"/>
    </location>
</feature>
<dbReference type="AlphaFoldDB" id="A0A9P5LY16"/>
<gene>
    <name evidence="2" type="ORF">EAE97_001532</name>
</gene>
<keyword evidence="1" id="KW-1133">Transmembrane helix</keyword>
<dbReference type="Proteomes" id="UP000710849">
    <property type="component" value="Unassembled WGS sequence"/>
</dbReference>
<feature type="transmembrane region" description="Helical" evidence="1">
    <location>
        <begin position="55"/>
        <end position="74"/>
    </location>
</feature>
<proteinExistence type="predicted"/>
<comment type="caution">
    <text evidence="2">The sequence shown here is derived from an EMBL/GenBank/DDBJ whole genome shotgun (WGS) entry which is preliminary data.</text>
</comment>
<evidence type="ECO:0000256" key="1">
    <source>
        <dbReference type="SAM" id="Phobius"/>
    </source>
</evidence>
<reference evidence="2 3" key="1">
    <citation type="journal article" date="2020" name="Genome Biol. Evol.">
        <title>Comparative genomics of Sclerotiniaceae.</title>
        <authorList>
            <person name="Valero Jimenez C.A."/>
            <person name="Steentjes M."/>
            <person name="Scholten O.E."/>
            <person name="Van Kan J.A.L."/>
        </authorList>
    </citation>
    <scope>NUCLEOTIDE SEQUENCE [LARGE SCALE GENOMIC DNA]</scope>
    <source>
        <strain evidence="2 3">MUCL 94</strain>
    </source>
</reference>
<dbReference type="GeneID" id="62145121"/>
<dbReference type="RefSeq" id="XP_038736601.1">
    <property type="nucleotide sequence ID" value="XM_038872043.1"/>
</dbReference>
<evidence type="ECO:0000313" key="3">
    <source>
        <dbReference type="Proteomes" id="UP000710849"/>
    </source>
</evidence>
<sequence>MVSLNVANAFAIFNTIENDAPPTEQYKIGAMAKTISDLMKSGSKNSKTISRGSEGSWVISIITASAMILGHESYNTDIFMYYLSEAFLYMSTGNVFAYFPYSYYLERFNRLIQARDILNEQKMINWKTLMLSRRVDHGRDALLILLKARTEIAPKVINLALSTWNGEMVKALLEYNLVKIGNEVIRFVAGNLKYGKEIMEMLLAQDMEREMSEAVPETALKKLLESECIYTSKGKV</sequence>
<accession>A0A9P5LY16</accession>
<keyword evidence="3" id="KW-1185">Reference proteome</keyword>
<keyword evidence="1" id="KW-0812">Transmembrane</keyword>
<keyword evidence="1" id="KW-0472">Membrane</keyword>
<dbReference type="EMBL" id="RCSW01000003">
    <property type="protein sequence ID" value="KAF7952035.1"/>
    <property type="molecule type" value="Genomic_DNA"/>
</dbReference>
<organism evidence="2 3">
    <name type="scientific">Botrytis byssoidea</name>
    <dbReference type="NCBI Taxonomy" id="139641"/>
    <lineage>
        <taxon>Eukaryota</taxon>
        <taxon>Fungi</taxon>
        <taxon>Dikarya</taxon>
        <taxon>Ascomycota</taxon>
        <taxon>Pezizomycotina</taxon>
        <taxon>Leotiomycetes</taxon>
        <taxon>Helotiales</taxon>
        <taxon>Sclerotiniaceae</taxon>
        <taxon>Botrytis</taxon>
    </lineage>
</organism>
<name>A0A9P5LY16_9HELO</name>